<dbReference type="Gene3D" id="2.60.120.10">
    <property type="entry name" value="Jelly Rolls"/>
    <property type="match status" value="1"/>
</dbReference>
<sequence length="128" mass="13438">MTGLSPLACSPYGGDSDRMEKISLTRLAADEALAARDASSGRGGHTVFGNHATSLRQTVLALGKGQMLHEHNSPGEATVQVLSGRVRLASADETCDGDTGDLLIIPDARHSLEALEDSVVLLTVAMRR</sequence>
<dbReference type="PANTHER" id="PTHR37694">
    <property type="entry name" value="SLR8022 PROTEIN"/>
    <property type="match status" value="1"/>
</dbReference>
<accession>A0ABQ3YBF3</accession>
<dbReference type="Proteomes" id="UP000609879">
    <property type="component" value="Unassembled WGS sequence"/>
</dbReference>
<comment type="caution">
    <text evidence="1">The sequence shown here is derived from an EMBL/GenBank/DDBJ whole genome shotgun (WGS) entry which is preliminary data.</text>
</comment>
<dbReference type="InterPro" id="IPR011051">
    <property type="entry name" value="RmlC_Cupin_sf"/>
</dbReference>
<dbReference type="CDD" id="cd02230">
    <property type="entry name" value="cupin_HP0902-like"/>
    <property type="match status" value="1"/>
</dbReference>
<reference evidence="1 2" key="1">
    <citation type="submission" date="2021-01" db="EMBL/GenBank/DDBJ databases">
        <title>Whole genome shotgun sequence of Actinoplanes deccanensis NBRC 13994.</title>
        <authorList>
            <person name="Komaki H."/>
            <person name="Tamura T."/>
        </authorList>
    </citation>
    <scope>NUCLEOTIDE SEQUENCE [LARGE SCALE GENOMIC DNA]</scope>
    <source>
        <strain evidence="1 2">NBRC 13994</strain>
    </source>
</reference>
<keyword evidence="2" id="KW-1185">Reference proteome</keyword>
<evidence type="ECO:0000313" key="2">
    <source>
        <dbReference type="Proteomes" id="UP000609879"/>
    </source>
</evidence>
<name>A0ABQ3YBF3_9ACTN</name>
<dbReference type="InterPro" id="IPR014710">
    <property type="entry name" value="RmlC-like_jellyroll"/>
</dbReference>
<dbReference type="EMBL" id="BOMI01000118">
    <property type="protein sequence ID" value="GID77357.1"/>
    <property type="molecule type" value="Genomic_DNA"/>
</dbReference>
<proteinExistence type="predicted"/>
<dbReference type="SUPFAM" id="SSF51182">
    <property type="entry name" value="RmlC-like cupins"/>
    <property type="match status" value="1"/>
</dbReference>
<organism evidence="1 2">
    <name type="scientific">Paractinoplanes deccanensis</name>
    <dbReference type="NCBI Taxonomy" id="113561"/>
    <lineage>
        <taxon>Bacteria</taxon>
        <taxon>Bacillati</taxon>
        <taxon>Actinomycetota</taxon>
        <taxon>Actinomycetes</taxon>
        <taxon>Micromonosporales</taxon>
        <taxon>Micromonosporaceae</taxon>
        <taxon>Paractinoplanes</taxon>
    </lineage>
</organism>
<gene>
    <name evidence="1" type="ORF">Ade02nite_59980</name>
</gene>
<dbReference type="PANTHER" id="PTHR37694:SF1">
    <property type="entry name" value="SLR8022 PROTEIN"/>
    <property type="match status" value="1"/>
</dbReference>
<evidence type="ECO:0000313" key="1">
    <source>
        <dbReference type="EMBL" id="GID77357.1"/>
    </source>
</evidence>
<protein>
    <submittedName>
        <fullName evidence="1">LuxR family transcriptional regulator</fullName>
    </submittedName>
</protein>